<dbReference type="AlphaFoldDB" id="A0A3L6FD86"/>
<name>A0A3L6FD86_MAIZE</name>
<sequence length="44" mass="4715">MAATKGVGQGNCSLRAGEKRLPTLNAMEKRGHWAEEEEGLGHHG</sequence>
<accession>A0A3L6FD86</accession>
<feature type="compositionally biased region" description="Basic and acidic residues" evidence="1">
    <location>
        <begin position="16"/>
        <end position="44"/>
    </location>
</feature>
<evidence type="ECO:0000313" key="2">
    <source>
        <dbReference type="EMBL" id="PWZ29577.1"/>
    </source>
</evidence>
<protein>
    <submittedName>
        <fullName evidence="2">Uncharacterized protein</fullName>
    </submittedName>
</protein>
<feature type="region of interest" description="Disordered" evidence="1">
    <location>
        <begin position="1"/>
        <end position="44"/>
    </location>
</feature>
<comment type="caution">
    <text evidence="2">The sequence shown here is derived from an EMBL/GenBank/DDBJ whole genome shotgun (WGS) entry which is preliminary data.</text>
</comment>
<dbReference type="EMBL" id="NCVQ01000005">
    <property type="protein sequence ID" value="PWZ29577.1"/>
    <property type="molecule type" value="Genomic_DNA"/>
</dbReference>
<reference evidence="2" key="1">
    <citation type="journal article" date="2018" name="Nat. Genet.">
        <title>Extensive intraspecific gene order and gene structural variations between Mo17 and other maize genomes.</title>
        <authorList>
            <person name="Sun S."/>
            <person name="Zhou Y."/>
            <person name="Chen J."/>
            <person name="Shi J."/>
            <person name="Zhao H."/>
            <person name="Zhao H."/>
            <person name="Song W."/>
            <person name="Zhang M."/>
            <person name="Cui Y."/>
            <person name="Dong X."/>
            <person name="Liu H."/>
            <person name="Ma X."/>
            <person name="Jiao Y."/>
            <person name="Wang B."/>
            <person name="Wei X."/>
            <person name="Stein J.C."/>
            <person name="Glaubitz J.C."/>
            <person name="Lu F."/>
            <person name="Yu G."/>
            <person name="Liang C."/>
            <person name="Fengler K."/>
            <person name="Li B."/>
            <person name="Rafalski A."/>
            <person name="Schnable P.S."/>
            <person name="Ware D.H."/>
            <person name="Buckler E.S."/>
            <person name="Lai J."/>
        </authorList>
    </citation>
    <scope>NUCLEOTIDE SEQUENCE [LARGE SCALE GENOMIC DNA]</scope>
    <source>
        <tissue evidence="2">Seedling</tissue>
    </source>
</reference>
<gene>
    <name evidence="2" type="ORF">Zm00014a_025456</name>
</gene>
<dbReference type="Proteomes" id="UP000251960">
    <property type="component" value="Chromosome 4"/>
</dbReference>
<proteinExistence type="predicted"/>
<evidence type="ECO:0000256" key="1">
    <source>
        <dbReference type="SAM" id="MobiDB-lite"/>
    </source>
</evidence>
<organism evidence="2">
    <name type="scientific">Zea mays</name>
    <name type="common">Maize</name>
    <dbReference type="NCBI Taxonomy" id="4577"/>
    <lineage>
        <taxon>Eukaryota</taxon>
        <taxon>Viridiplantae</taxon>
        <taxon>Streptophyta</taxon>
        <taxon>Embryophyta</taxon>
        <taxon>Tracheophyta</taxon>
        <taxon>Spermatophyta</taxon>
        <taxon>Magnoliopsida</taxon>
        <taxon>Liliopsida</taxon>
        <taxon>Poales</taxon>
        <taxon>Poaceae</taxon>
        <taxon>PACMAD clade</taxon>
        <taxon>Panicoideae</taxon>
        <taxon>Andropogonodae</taxon>
        <taxon>Andropogoneae</taxon>
        <taxon>Tripsacinae</taxon>
        <taxon>Zea</taxon>
    </lineage>
</organism>